<dbReference type="InterPro" id="IPR018727">
    <property type="entry name" value="DUF2267"/>
</dbReference>
<organism evidence="1 2">
    <name type="scientific">Limimaricola hongkongensis DSM 17492</name>
    <dbReference type="NCBI Taxonomy" id="1122180"/>
    <lineage>
        <taxon>Bacteria</taxon>
        <taxon>Pseudomonadati</taxon>
        <taxon>Pseudomonadota</taxon>
        <taxon>Alphaproteobacteria</taxon>
        <taxon>Rhodobacterales</taxon>
        <taxon>Paracoccaceae</taxon>
        <taxon>Limimaricola</taxon>
    </lineage>
</organism>
<dbReference type="AlphaFoldDB" id="A0A017HG95"/>
<dbReference type="Pfam" id="PF10025">
    <property type="entry name" value="DUF2267"/>
    <property type="match status" value="1"/>
</dbReference>
<dbReference type="Gene3D" id="1.10.490.110">
    <property type="entry name" value="Uncharacterized conserved protein DUF2267"/>
    <property type="match status" value="1"/>
</dbReference>
<proteinExistence type="predicted"/>
<dbReference type="STRING" id="1122180.Lokhon_01624"/>
<name>A0A017HG95_9RHOB</name>
<evidence type="ECO:0008006" key="3">
    <source>
        <dbReference type="Google" id="ProtNLM"/>
    </source>
</evidence>
<dbReference type="EMBL" id="APGJ01000004">
    <property type="protein sequence ID" value="EYD72819.1"/>
    <property type="molecule type" value="Genomic_DNA"/>
</dbReference>
<dbReference type="eggNOG" id="COG5502">
    <property type="taxonomic scope" value="Bacteria"/>
</dbReference>
<dbReference type="PATRIC" id="fig|1122180.6.peg.1601"/>
<dbReference type="Proteomes" id="UP000025047">
    <property type="component" value="Unassembled WGS sequence"/>
</dbReference>
<dbReference type="HOGENOM" id="CLU_112438_0_0_5"/>
<protein>
    <recommendedName>
        <fullName evidence="3">DUF2267 domain-containing protein</fullName>
    </recommendedName>
</protein>
<accession>A0A017HG95</accession>
<dbReference type="InterPro" id="IPR038282">
    <property type="entry name" value="DUF2267_sf"/>
</dbReference>
<evidence type="ECO:0000313" key="1">
    <source>
        <dbReference type="EMBL" id="EYD72819.1"/>
    </source>
</evidence>
<dbReference type="RefSeq" id="WP_017929132.1">
    <property type="nucleotide sequence ID" value="NZ_KB822999.1"/>
</dbReference>
<dbReference type="OrthoDB" id="20942at2"/>
<keyword evidence="2" id="KW-1185">Reference proteome</keyword>
<evidence type="ECO:0000313" key="2">
    <source>
        <dbReference type="Proteomes" id="UP000025047"/>
    </source>
</evidence>
<comment type="caution">
    <text evidence="1">The sequence shown here is derived from an EMBL/GenBank/DDBJ whole genome shotgun (WGS) entry which is preliminary data.</text>
</comment>
<gene>
    <name evidence="1" type="ORF">Lokhon_01624</name>
</gene>
<reference evidence="1 2" key="1">
    <citation type="submission" date="2013-03" db="EMBL/GenBank/DDBJ databases">
        <authorList>
            <person name="Fiebig A."/>
            <person name="Goeker M."/>
            <person name="Klenk H.-P.P."/>
        </authorList>
    </citation>
    <scope>NUCLEOTIDE SEQUENCE [LARGE SCALE GENOMIC DNA]</scope>
    <source>
        <strain evidence="1 2">DSM 17492</strain>
    </source>
</reference>
<sequence>MTTTGITALDHGPQVVAEWLNEICRELDWAGRKPRAYMLLRATLHTLRDFLPLDEAVDLSAQLPVMVRGIYFEGWDPSKTVPRPRDKTEFLDRIEAHFTKEALDDPEAAVCAVFGLLRRRTSTGEIEDVAHAMHKSLRELWEMSNHRVAMGGV</sequence>